<dbReference type="PIRSF" id="PIRSF001439">
    <property type="entry name" value="CryM"/>
    <property type="match status" value="1"/>
</dbReference>
<dbReference type="Gene3D" id="3.40.50.720">
    <property type="entry name" value="NAD(P)-binding Rossmann-like Domain"/>
    <property type="match status" value="1"/>
</dbReference>
<dbReference type="PANTHER" id="PTHR13812:SF19">
    <property type="entry name" value="KETIMINE REDUCTASE MU-CRYSTALLIN"/>
    <property type="match status" value="1"/>
</dbReference>
<comment type="caution">
    <text evidence="1">The sequence shown here is derived from an EMBL/GenBank/DDBJ whole genome shotgun (WGS) entry which is preliminary data.</text>
</comment>
<dbReference type="InterPro" id="IPR036291">
    <property type="entry name" value="NAD(P)-bd_dom_sf"/>
</dbReference>
<protein>
    <submittedName>
        <fullName evidence="1">Ornithine cyclodeaminase family protein</fullName>
    </submittedName>
</protein>
<name>A0A930YBR4_9ACTN</name>
<dbReference type="AlphaFoldDB" id="A0A930YBR4"/>
<evidence type="ECO:0000313" key="1">
    <source>
        <dbReference type="EMBL" id="MBF4160734.1"/>
    </source>
</evidence>
<dbReference type="GO" id="GO:0005737">
    <property type="term" value="C:cytoplasm"/>
    <property type="evidence" value="ECO:0007669"/>
    <property type="project" value="TreeGrafter"/>
</dbReference>
<organism evidence="1 2">
    <name type="scientific">Nocardioides acrostichi</name>
    <dbReference type="NCBI Taxonomy" id="2784339"/>
    <lineage>
        <taxon>Bacteria</taxon>
        <taxon>Bacillati</taxon>
        <taxon>Actinomycetota</taxon>
        <taxon>Actinomycetes</taxon>
        <taxon>Propionibacteriales</taxon>
        <taxon>Nocardioidaceae</taxon>
        <taxon>Nocardioides</taxon>
    </lineage>
</organism>
<evidence type="ECO:0000313" key="2">
    <source>
        <dbReference type="Proteomes" id="UP000656804"/>
    </source>
</evidence>
<accession>A0A930YBR4</accession>
<dbReference type="Gene3D" id="3.30.1780.10">
    <property type="entry name" value="ornithine cyclodeaminase, domain 1"/>
    <property type="match status" value="1"/>
</dbReference>
<dbReference type="EMBL" id="JADIVZ010000001">
    <property type="protein sequence ID" value="MBF4160734.1"/>
    <property type="molecule type" value="Genomic_DNA"/>
</dbReference>
<dbReference type="InterPro" id="IPR003462">
    <property type="entry name" value="ODC_Mu_crystall"/>
</dbReference>
<dbReference type="SUPFAM" id="SSF51735">
    <property type="entry name" value="NAD(P)-binding Rossmann-fold domains"/>
    <property type="match status" value="1"/>
</dbReference>
<dbReference type="PANTHER" id="PTHR13812">
    <property type="entry name" value="KETIMINE REDUCTASE MU-CRYSTALLIN"/>
    <property type="match status" value="1"/>
</dbReference>
<sequence>MATDWSSAVDALEQALCDGLDPELDPIRSRVEAVSGELLLMPSASPAWVGTKLVTVCPRNPDRGEPLVQAVYVLFDGDTLRPVATMDGTALTVLRTAAVSTLAARCLAPASSTRLVVFGSGVQARGHIAALRDSFALRDVTIVDPAAERASALARDLDAKVATPDEAEMLVAEADIIVCATNAGVPLFDGEAVRKGSLTIAMGSYTPTTREVDSSLVARSLVAVESRHSALAEAGDVIIPMAEGVLEEDDLVTLATLVTEAPTIDPDVPRLFTATGMSWQDLVVAAAIHSNSGTSIDGANTHH</sequence>
<dbReference type="Proteomes" id="UP000656804">
    <property type="component" value="Unassembled WGS sequence"/>
</dbReference>
<dbReference type="Pfam" id="PF02423">
    <property type="entry name" value="OCD_Mu_crystall"/>
    <property type="match status" value="1"/>
</dbReference>
<keyword evidence="2" id="KW-1185">Reference proteome</keyword>
<proteinExistence type="predicted"/>
<reference evidence="1" key="1">
    <citation type="submission" date="2020-11" db="EMBL/GenBank/DDBJ databases">
        <title>Nocardioides sp. CBS4Y-1, whole genome shotgun sequence.</title>
        <authorList>
            <person name="Tuo L."/>
        </authorList>
    </citation>
    <scope>NUCLEOTIDE SEQUENCE</scope>
    <source>
        <strain evidence="1">CBS4Y-1</strain>
    </source>
</reference>
<gene>
    <name evidence="1" type="ORF">ISG29_03475</name>
</gene>
<dbReference type="InterPro" id="IPR023401">
    <property type="entry name" value="ODC_N"/>
</dbReference>